<keyword evidence="2" id="KW-0255">Endonuclease</keyword>
<accession>A0ABY5AVE3</accession>
<keyword evidence="3" id="KW-1185">Reference proteome</keyword>
<dbReference type="Pfam" id="PF05685">
    <property type="entry name" value="Uma2"/>
    <property type="match status" value="1"/>
</dbReference>
<organism evidence="2 3">
    <name type="scientific">Phormidium yuhuli AB48</name>
    <dbReference type="NCBI Taxonomy" id="2940671"/>
    <lineage>
        <taxon>Bacteria</taxon>
        <taxon>Bacillati</taxon>
        <taxon>Cyanobacteriota</taxon>
        <taxon>Cyanophyceae</taxon>
        <taxon>Oscillatoriophycideae</taxon>
        <taxon>Oscillatoriales</taxon>
        <taxon>Oscillatoriaceae</taxon>
        <taxon>Phormidium</taxon>
        <taxon>Phormidium yuhuli</taxon>
    </lineage>
</organism>
<keyword evidence="2" id="KW-0378">Hydrolase</keyword>
<keyword evidence="2" id="KW-0540">Nuclease</keyword>
<dbReference type="SUPFAM" id="SSF52980">
    <property type="entry name" value="Restriction endonuclease-like"/>
    <property type="match status" value="1"/>
</dbReference>
<sequence>MIASSDFPLTPEEYLRLESTSEIKHEYLHGDVYAMTGASDSHVTIALNLAMMLRNHLRGGGCRVYLSDMKLRVAQRHSFFYPDVFVTCEPRDSQTPHYKRFPTLIVEVLSPSTEAFDRGEKFAAYQSLDSLQDYVLINTDKQRVETFRRGNGGVWTLQSYTPVDGMFELKSLQFQGSFEALYEDVVWETETTRSGESLD</sequence>
<proteinExistence type="predicted"/>
<dbReference type="Gene3D" id="3.90.1570.10">
    <property type="entry name" value="tt1808, chain A"/>
    <property type="match status" value="1"/>
</dbReference>
<protein>
    <submittedName>
        <fullName evidence="2">Uma2 family endonuclease</fullName>
    </submittedName>
</protein>
<dbReference type="GO" id="GO:0004519">
    <property type="term" value="F:endonuclease activity"/>
    <property type="evidence" value="ECO:0007669"/>
    <property type="project" value="UniProtKB-KW"/>
</dbReference>
<dbReference type="PANTHER" id="PTHR36558">
    <property type="entry name" value="GLR1098 PROTEIN"/>
    <property type="match status" value="1"/>
</dbReference>
<dbReference type="InterPro" id="IPR008538">
    <property type="entry name" value="Uma2"/>
</dbReference>
<dbReference type="PANTHER" id="PTHR36558:SF1">
    <property type="entry name" value="RESTRICTION ENDONUCLEASE DOMAIN-CONTAINING PROTEIN-RELATED"/>
    <property type="match status" value="1"/>
</dbReference>
<evidence type="ECO:0000313" key="2">
    <source>
        <dbReference type="EMBL" id="USR93212.1"/>
    </source>
</evidence>
<name>A0ABY5AVE3_9CYAN</name>
<feature type="domain" description="Putative restriction endonuclease" evidence="1">
    <location>
        <begin position="11"/>
        <end position="169"/>
    </location>
</feature>
<dbReference type="InterPro" id="IPR011335">
    <property type="entry name" value="Restrct_endonuc-II-like"/>
</dbReference>
<dbReference type="RefSeq" id="WP_252665392.1">
    <property type="nucleotide sequence ID" value="NZ_CP098611.1"/>
</dbReference>
<dbReference type="Proteomes" id="UP001056708">
    <property type="component" value="Chromosome"/>
</dbReference>
<reference evidence="2" key="1">
    <citation type="submission" date="2022-06" db="EMBL/GenBank/DDBJ databases">
        <title>Genome sequence of Phormidium yuhuli AB48 isolated from an industrial photobioreactor environment.</title>
        <authorList>
            <person name="Qiu Y."/>
            <person name="Noonan A.J.C."/>
            <person name="Dofher K."/>
            <person name="Koch M."/>
            <person name="Kieft B."/>
            <person name="Lin X."/>
            <person name="Ziels R.M."/>
            <person name="Hallam S.J."/>
        </authorList>
    </citation>
    <scope>NUCLEOTIDE SEQUENCE</scope>
    <source>
        <strain evidence="2">AB48</strain>
    </source>
</reference>
<dbReference type="CDD" id="cd06260">
    <property type="entry name" value="DUF820-like"/>
    <property type="match status" value="1"/>
</dbReference>
<dbReference type="EMBL" id="CP098611">
    <property type="protein sequence ID" value="USR93212.1"/>
    <property type="molecule type" value="Genomic_DNA"/>
</dbReference>
<evidence type="ECO:0000313" key="3">
    <source>
        <dbReference type="Proteomes" id="UP001056708"/>
    </source>
</evidence>
<dbReference type="InterPro" id="IPR012296">
    <property type="entry name" value="Nuclease_put_TT1808"/>
</dbReference>
<evidence type="ECO:0000259" key="1">
    <source>
        <dbReference type="Pfam" id="PF05685"/>
    </source>
</evidence>
<gene>
    <name evidence="2" type="ORF">NEA10_16955</name>
</gene>